<dbReference type="AlphaFoldDB" id="A0AA43TLQ8"/>
<reference evidence="1" key="1">
    <citation type="submission" date="2023-01" db="EMBL/GenBank/DDBJ databases">
        <title>Biogeochemical cycle of methane in antarctic sediments.</title>
        <authorList>
            <person name="Roldan D.M."/>
            <person name="Menes R.J."/>
        </authorList>
    </citation>
    <scope>NUCLEOTIDE SEQUENCE [LARGE SCALE GENOMIC DNA]</scope>
    <source>
        <strain evidence="1">K-2018 MAG008</strain>
    </source>
</reference>
<dbReference type="Pfam" id="PF13711">
    <property type="entry name" value="DUF4160"/>
    <property type="match status" value="1"/>
</dbReference>
<comment type="caution">
    <text evidence="1">The sequence shown here is derived from an EMBL/GenBank/DDBJ whole genome shotgun (WGS) entry which is preliminary data.</text>
</comment>
<evidence type="ECO:0000313" key="2">
    <source>
        <dbReference type="Proteomes" id="UP001160519"/>
    </source>
</evidence>
<sequence length="89" mass="10163">MPTISMFYGIIIRMLFMDTQQHHLPYLHIEYQGVQAVISIPDGNLLEGDIPAKKLRMVQAWIAIHEDELMADWSLAVSGQPVFSIDPLR</sequence>
<proteinExistence type="predicted"/>
<evidence type="ECO:0000313" key="1">
    <source>
        <dbReference type="EMBL" id="MDI1231248.1"/>
    </source>
</evidence>
<keyword evidence="2" id="KW-1185">Reference proteome</keyword>
<protein>
    <submittedName>
        <fullName evidence="1">DUF4160 domain-containing protein</fullName>
    </submittedName>
</protein>
<dbReference type="EMBL" id="JAQSDF010000025">
    <property type="protein sequence ID" value="MDI1231248.1"/>
    <property type="molecule type" value="Genomic_DNA"/>
</dbReference>
<dbReference type="Proteomes" id="UP001160519">
    <property type="component" value="Unassembled WGS sequence"/>
</dbReference>
<name>A0AA43TLQ8_9GAMM</name>
<gene>
    <name evidence="1" type="ORF">PSU93_08880</name>
</gene>
<accession>A0AA43TLQ8</accession>
<organism evidence="1 2">
    <name type="scientific">Candidatus Methylobacter titanis</name>
    <dbReference type="NCBI Taxonomy" id="3053457"/>
    <lineage>
        <taxon>Bacteria</taxon>
        <taxon>Pseudomonadati</taxon>
        <taxon>Pseudomonadota</taxon>
        <taxon>Gammaproteobacteria</taxon>
        <taxon>Methylococcales</taxon>
        <taxon>Methylococcaceae</taxon>
        <taxon>Methylobacter</taxon>
    </lineage>
</organism>
<dbReference type="InterPro" id="IPR025427">
    <property type="entry name" value="DUF4160"/>
</dbReference>